<accession>A0A382N6M3</accession>
<dbReference type="AlphaFoldDB" id="A0A382N6M3"/>
<reference evidence="1" key="1">
    <citation type="submission" date="2018-05" db="EMBL/GenBank/DDBJ databases">
        <authorList>
            <person name="Lanie J.A."/>
            <person name="Ng W.-L."/>
            <person name="Kazmierczak K.M."/>
            <person name="Andrzejewski T.M."/>
            <person name="Davidsen T.M."/>
            <person name="Wayne K.J."/>
            <person name="Tettelin H."/>
            <person name="Glass J.I."/>
            <person name="Rusch D."/>
            <person name="Podicherti R."/>
            <person name="Tsui H.-C.T."/>
            <person name="Winkler M.E."/>
        </authorList>
    </citation>
    <scope>NUCLEOTIDE SEQUENCE</scope>
</reference>
<evidence type="ECO:0000313" key="1">
    <source>
        <dbReference type="EMBL" id="SVC55432.1"/>
    </source>
</evidence>
<proteinExistence type="predicted"/>
<organism evidence="1">
    <name type="scientific">marine metagenome</name>
    <dbReference type="NCBI Taxonomy" id="408172"/>
    <lineage>
        <taxon>unclassified sequences</taxon>
        <taxon>metagenomes</taxon>
        <taxon>ecological metagenomes</taxon>
    </lineage>
</organism>
<sequence>NQFKRNVVTSICALSLSINTGSSCFMKRFILP</sequence>
<gene>
    <name evidence="1" type="ORF">METZ01_LOCUS308286</name>
</gene>
<feature type="non-terminal residue" evidence="1">
    <location>
        <position position="1"/>
    </location>
</feature>
<feature type="non-terminal residue" evidence="1">
    <location>
        <position position="32"/>
    </location>
</feature>
<protein>
    <submittedName>
        <fullName evidence="1">Uncharacterized protein</fullName>
    </submittedName>
</protein>
<name>A0A382N6M3_9ZZZZ</name>
<dbReference type="EMBL" id="UINC01097594">
    <property type="protein sequence ID" value="SVC55432.1"/>
    <property type="molecule type" value="Genomic_DNA"/>
</dbReference>